<name>A0A9D8PQY3_9DELT</name>
<dbReference type="InterPro" id="IPR019752">
    <property type="entry name" value="Pyrv/ketoisovalerate_OxRed_cat"/>
</dbReference>
<dbReference type="NCBIfam" id="NF005325">
    <property type="entry name" value="PRK06853.1-5"/>
    <property type="match status" value="1"/>
</dbReference>
<dbReference type="AlphaFoldDB" id="A0A9D8PQY3"/>
<keyword evidence="1" id="KW-0560">Oxidoreductase</keyword>
<dbReference type="Gene3D" id="3.40.920.10">
    <property type="entry name" value="Pyruvate-ferredoxin oxidoreductase, PFOR, domain III"/>
    <property type="match status" value="1"/>
</dbReference>
<evidence type="ECO:0000313" key="3">
    <source>
        <dbReference type="EMBL" id="MBN1573845.1"/>
    </source>
</evidence>
<protein>
    <submittedName>
        <fullName evidence="3">Indolepyruvate oxidoreductase subunit beta</fullName>
    </submittedName>
</protein>
<dbReference type="GO" id="GO:0016903">
    <property type="term" value="F:oxidoreductase activity, acting on the aldehyde or oxo group of donors"/>
    <property type="evidence" value="ECO:0007669"/>
    <property type="project" value="InterPro"/>
</dbReference>
<feature type="domain" description="Pyruvate/ketoisovalerate oxidoreductase catalytic" evidence="2">
    <location>
        <begin position="14"/>
        <end position="190"/>
    </location>
</feature>
<accession>A0A9D8PQY3</accession>
<evidence type="ECO:0000256" key="1">
    <source>
        <dbReference type="ARBA" id="ARBA00023002"/>
    </source>
</evidence>
<dbReference type="SUPFAM" id="SSF53323">
    <property type="entry name" value="Pyruvate-ferredoxin oxidoreductase, PFOR, domain III"/>
    <property type="match status" value="1"/>
</dbReference>
<dbReference type="EMBL" id="JAFGIX010000057">
    <property type="protein sequence ID" value="MBN1573845.1"/>
    <property type="molecule type" value="Genomic_DNA"/>
</dbReference>
<dbReference type="InterPro" id="IPR052198">
    <property type="entry name" value="IorB_Oxidoreductase"/>
</dbReference>
<reference evidence="3" key="2">
    <citation type="submission" date="2021-01" db="EMBL/GenBank/DDBJ databases">
        <authorList>
            <person name="Hahn C.R."/>
            <person name="Youssef N.H."/>
            <person name="Elshahed M."/>
        </authorList>
    </citation>
    <scope>NUCLEOTIDE SEQUENCE</scope>
    <source>
        <strain evidence="3">Zod_Metabat.24</strain>
    </source>
</reference>
<reference evidence="3" key="1">
    <citation type="journal article" date="2021" name="Environ. Microbiol.">
        <title>Genomic characterization of three novel Desulfobacterota classes expand the metabolic and phylogenetic diversity of the phylum.</title>
        <authorList>
            <person name="Murphy C.L."/>
            <person name="Biggerstaff J."/>
            <person name="Eichhorn A."/>
            <person name="Ewing E."/>
            <person name="Shahan R."/>
            <person name="Soriano D."/>
            <person name="Stewart S."/>
            <person name="VanMol K."/>
            <person name="Walker R."/>
            <person name="Walters P."/>
            <person name="Elshahed M.S."/>
            <person name="Youssef N.H."/>
        </authorList>
    </citation>
    <scope>NUCLEOTIDE SEQUENCE</scope>
    <source>
        <strain evidence="3">Zod_Metabat.24</strain>
    </source>
</reference>
<comment type="caution">
    <text evidence="3">The sequence shown here is derived from an EMBL/GenBank/DDBJ whole genome shotgun (WGS) entry which is preliminary data.</text>
</comment>
<gene>
    <name evidence="3" type="ORF">JW984_11670</name>
</gene>
<dbReference type="PANTHER" id="PTHR43854:SF1">
    <property type="entry name" value="INDOLEPYRUVATE OXIDOREDUCTASE SUBUNIT IORB"/>
    <property type="match status" value="1"/>
</dbReference>
<dbReference type="InterPro" id="IPR002869">
    <property type="entry name" value="Pyrv_flavodox_OxRed_cen"/>
</dbReference>
<proteinExistence type="predicted"/>
<evidence type="ECO:0000313" key="4">
    <source>
        <dbReference type="Proteomes" id="UP000809273"/>
    </source>
</evidence>
<dbReference type="NCBIfam" id="NF005322">
    <property type="entry name" value="PRK06853.1-2"/>
    <property type="match status" value="1"/>
</dbReference>
<organism evidence="3 4">
    <name type="scientific">Candidatus Zymogenus saltonus</name>
    <dbReference type="NCBI Taxonomy" id="2844893"/>
    <lineage>
        <taxon>Bacteria</taxon>
        <taxon>Deltaproteobacteria</taxon>
        <taxon>Candidatus Zymogenia</taxon>
        <taxon>Candidatus Zymogeniales</taxon>
        <taxon>Candidatus Zymogenaceae</taxon>
        <taxon>Candidatus Zymogenus</taxon>
    </lineage>
</organism>
<dbReference type="Proteomes" id="UP000809273">
    <property type="component" value="Unassembled WGS sequence"/>
</dbReference>
<sequence length="196" mass="21476">MGGKVTNILMAGVGGQGVIMASDLLSEVLLKSGFDVKKSEVHGMAQRGGSVVTHVRFGDKVFSPLIKKESADILFSLELLETLRYIDFLNRDTIIILNDYRLNPPSVSLGVEKYPEGIYELLERSFPRVSLIKGLEIAENLGNAKAVGTVVLGHLSNYIDVTADKWIEVMKDSLPKKILDINLKAFDAGRSVEKVS</sequence>
<dbReference type="Pfam" id="PF01558">
    <property type="entry name" value="POR"/>
    <property type="match status" value="1"/>
</dbReference>
<evidence type="ECO:0000259" key="2">
    <source>
        <dbReference type="Pfam" id="PF01558"/>
    </source>
</evidence>
<dbReference type="PANTHER" id="PTHR43854">
    <property type="entry name" value="INDOLEPYRUVATE OXIDOREDUCTASE SUBUNIT IORB"/>
    <property type="match status" value="1"/>
</dbReference>